<gene>
    <name evidence="1" type="ORF">DPMN_056490</name>
</gene>
<reference evidence="1" key="2">
    <citation type="submission" date="2020-11" db="EMBL/GenBank/DDBJ databases">
        <authorList>
            <person name="McCartney M.A."/>
            <person name="Auch B."/>
            <person name="Kono T."/>
            <person name="Mallez S."/>
            <person name="Becker A."/>
            <person name="Gohl D.M."/>
            <person name="Silverstein K.A.T."/>
            <person name="Koren S."/>
            <person name="Bechman K.B."/>
            <person name="Herman A."/>
            <person name="Abrahante J.E."/>
            <person name="Garbe J."/>
        </authorList>
    </citation>
    <scope>NUCLEOTIDE SEQUENCE</scope>
    <source>
        <strain evidence="1">Duluth1</strain>
        <tissue evidence="1">Whole animal</tissue>
    </source>
</reference>
<name>A0A9D4CRT9_DREPO</name>
<sequence length="63" mass="7102">MCFYDTVRYQNDVFLGYGTKFVARVPIDSFGDKSVPRVCVSSLPNFISDGQSYNCLSVLQYCS</sequence>
<dbReference type="AlphaFoldDB" id="A0A9D4CRT9"/>
<accession>A0A9D4CRT9</accession>
<dbReference type="EMBL" id="JAIWYP010000012">
    <property type="protein sequence ID" value="KAH3730500.1"/>
    <property type="molecule type" value="Genomic_DNA"/>
</dbReference>
<proteinExistence type="predicted"/>
<evidence type="ECO:0000313" key="1">
    <source>
        <dbReference type="EMBL" id="KAH3730500.1"/>
    </source>
</evidence>
<comment type="caution">
    <text evidence="1">The sequence shown here is derived from an EMBL/GenBank/DDBJ whole genome shotgun (WGS) entry which is preliminary data.</text>
</comment>
<evidence type="ECO:0000313" key="2">
    <source>
        <dbReference type="Proteomes" id="UP000828390"/>
    </source>
</evidence>
<organism evidence="1 2">
    <name type="scientific">Dreissena polymorpha</name>
    <name type="common">Zebra mussel</name>
    <name type="synonym">Mytilus polymorpha</name>
    <dbReference type="NCBI Taxonomy" id="45954"/>
    <lineage>
        <taxon>Eukaryota</taxon>
        <taxon>Metazoa</taxon>
        <taxon>Spiralia</taxon>
        <taxon>Lophotrochozoa</taxon>
        <taxon>Mollusca</taxon>
        <taxon>Bivalvia</taxon>
        <taxon>Autobranchia</taxon>
        <taxon>Heteroconchia</taxon>
        <taxon>Euheterodonta</taxon>
        <taxon>Imparidentia</taxon>
        <taxon>Neoheterodontei</taxon>
        <taxon>Myida</taxon>
        <taxon>Dreissenoidea</taxon>
        <taxon>Dreissenidae</taxon>
        <taxon>Dreissena</taxon>
    </lineage>
</organism>
<protein>
    <submittedName>
        <fullName evidence="1">Uncharacterized protein</fullName>
    </submittedName>
</protein>
<dbReference type="Proteomes" id="UP000828390">
    <property type="component" value="Unassembled WGS sequence"/>
</dbReference>
<keyword evidence="2" id="KW-1185">Reference proteome</keyword>
<reference evidence="1" key="1">
    <citation type="journal article" date="2019" name="bioRxiv">
        <title>The Genome of the Zebra Mussel, Dreissena polymorpha: A Resource for Invasive Species Research.</title>
        <authorList>
            <person name="McCartney M.A."/>
            <person name="Auch B."/>
            <person name="Kono T."/>
            <person name="Mallez S."/>
            <person name="Zhang Y."/>
            <person name="Obille A."/>
            <person name="Becker A."/>
            <person name="Abrahante J.E."/>
            <person name="Garbe J."/>
            <person name="Badalamenti J.P."/>
            <person name="Herman A."/>
            <person name="Mangelson H."/>
            <person name="Liachko I."/>
            <person name="Sullivan S."/>
            <person name="Sone E.D."/>
            <person name="Koren S."/>
            <person name="Silverstein K.A.T."/>
            <person name="Beckman K.B."/>
            <person name="Gohl D.M."/>
        </authorList>
    </citation>
    <scope>NUCLEOTIDE SEQUENCE</scope>
    <source>
        <strain evidence="1">Duluth1</strain>
        <tissue evidence="1">Whole animal</tissue>
    </source>
</reference>